<evidence type="ECO:0000313" key="3">
    <source>
        <dbReference type="Proteomes" id="UP000264310"/>
    </source>
</evidence>
<evidence type="ECO:0000256" key="1">
    <source>
        <dbReference type="SAM" id="MobiDB-lite"/>
    </source>
</evidence>
<dbReference type="EMBL" id="QURL01000002">
    <property type="protein sequence ID" value="RFC65056.1"/>
    <property type="molecule type" value="Genomic_DNA"/>
</dbReference>
<sequence>MSNAVNRTEKVDLAALMTVDQAVERFQIFKRDKLLDAIRKGELRHCRVGRGRLVTEQWLEDYVRRQLHGGDSEPWQDEEDRATDASRSQASGSGSTSKADGGSAIGMTREEEESAANLLAQAISRKPKRN</sequence>
<dbReference type="Proteomes" id="UP000264310">
    <property type="component" value="Unassembled WGS sequence"/>
</dbReference>
<protein>
    <submittedName>
        <fullName evidence="2">DNA-binding protein</fullName>
    </submittedName>
</protein>
<feature type="region of interest" description="Disordered" evidence="1">
    <location>
        <begin position="66"/>
        <end position="130"/>
    </location>
</feature>
<name>A0A371X771_9HYPH</name>
<accession>A0A371X771</accession>
<keyword evidence="3" id="KW-1185">Reference proteome</keyword>
<organism evidence="2 3">
    <name type="scientific">Fulvimarina endophytica</name>
    <dbReference type="NCBI Taxonomy" id="2293836"/>
    <lineage>
        <taxon>Bacteria</taxon>
        <taxon>Pseudomonadati</taxon>
        <taxon>Pseudomonadota</taxon>
        <taxon>Alphaproteobacteria</taxon>
        <taxon>Hyphomicrobiales</taxon>
        <taxon>Aurantimonadaceae</taxon>
        <taxon>Fulvimarina</taxon>
    </lineage>
</organism>
<comment type="caution">
    <text evidence="2">The sequence shown here is derived from an EMBL/GenBank/DDBJ whole genome shotgun (WGS) entry which is preliminary data.</text>
</comment>
<dbReference type="RefSeq" id="WP_116681954.1">
    <property type="nucleotide sequence ID" value="NZ_QURL01000002.1"/>
</dbReference>
<dbReference type="AlphaFoldDB" id="A0A371X771"/>
<evidence type="ECO:0000313" key="2">
    <source>
        <dbReference type="EMBL" id="RFC65056.1"/>
    </source>
</evidence>
<proteinExistence type="predicted"/>
<dbReference type="GO" id="GO:0003677">
    <property type="term" value="F:DNA binding"/>
    <property type="evidence" value="ECO:0007669"/>
    <property type="project" value="UniProtKB-KW"/>
</dbReference>
<reference evidence="2 3" key="1">
    <citation type="submission" date="2018-08" db="EMBL/GenBank/DDBJ databases">
        <title>Fulvimarina sp. 85, whole genome shotgun sequence.</title>
        <authorList>
            <person name="Tuo L."/>
        </authorList>
    </citation>
    <scope>NUCLEOTIDE SEQUENCE [LARGE SCALE GENOMIC DNA]</scope>
    <source>
        <strain evidence="2 3">85</strain>
    </source>
</reference>
<feature type="compositionally biased region" description="Low complexity" evidence="1">
    <location>
        <begin position="85"/>
        <end position="97"/>
    </location>
</feature>
<dbReference type="OrthoDB" id="9806039at2"/>
<keyword evidence="2" id="KW-0238">DNA-binding</keyword>
<gene>
    <name evidence="2" type="ORF">DYI37_04100</name>
</gene>